<accession>A0AAW0IY26</accession>
<dbReference type="AlphaFoldDB" id="A0AAW0IY26"/>
<dbReference type="Proteomes" id="UP001488838">
    <property type="component" value="Unassembled WGS sequence"/>
</dbReference>
<keyword evidence="2" id="KW-1185">Reference proteome</keyword>
<comment type="caution">
    <text evidence="1">The sequence shown here is derived from an EMBL/GenBank/DDBJ whole genome shotgun (WGS) entry which is preliminary data.</text>
</comment>
<dbReference type="GO" id="GO:0003735">
    <property type="term" value="F:structural constituent of ribosome"/>
    <property type="evidence" value="ECO:0007669"/>
    <property type="project" value="InterPro"/>
</dbReference>
<dbReference type="Pfam" id="PF01159">
    <property type="entry name" value="Ribosomal_L6e"/>
    <property type="match status" value="1"/>
</dbReference>
<name>A0AAW0IY26_MYOGA</name>
<dbReference type="PANTHER" id="PTHR10715">
    <property type="entry name" value="60S RIBOSOMAL PROTEIN L6"/>
    <property type="match status" value="1"/>
</dbReference>
<dbReference type="PANTHER" id="PTHR10715:SF0">
    <property type="entry name" value="LARGE RIBOSOMAL SUBUNIT PROTEIN EL6"/>
    <property type="match status" value="1"/>
</dbReference>
<evidence type="ECO:0008006" key="3">
    <source>
        <dbReference type="Google" id="ProtNLM"/>
    </source>
</evidence>
<dbReference type="GO" id="GO:0002181">
    <property type="term" value="P:cytoplasmic translation"/>
    <property type="evidence" value="ECO:0007669"/>
    <property type="project" value="TreeGrafter"/>
</dbReference>
<protein>
    <recommendedName>
        <fullName evidence="3">60S ribosomal protein L6</fullName>
    </recommendedName>
</protein>
<reference evidence="1 2" key="1">
    <citation type="journal article" date="2023" name="bioRxiv">
        <title>Conserved and derived expression patterns and positive selection on dental genes reveal complex evolutionary context of ever-growing rodent molars.</title>
        <authorList>
            <person name="Calamari Z.T."/>
            <person name="Song A."/>
            <person name="Cohen E."/>
            <person name="Akter M."/>
            <person name="Roy R.D."/>
            <person name="Hallikas O."/>
            <person name="Christensen M.M."/>
            <person name="Li P."/>
            <person name="Marangoni P."/>
            <person name="Jernvall J."/>
            <person name="Klein O.D."/>
        </authorList>
    </citation>
    <scope>NUCLEOTIDE SEQUENCE [LARGE SCALE GENOMIC DNA]</scope>
    <source>
        <strain evidence="1">V071</strain>
    </source>
</reference>
<dbReference type="GO" id="GO:0003723">
    <property type="term" value="F:RNA binding"/>
    <property type="evidence" value="ECO:0007669"/>
    <property type="project" value="TreeGrafter"/>
</dbReference>
<dbReference type="InterPro" id="IPR000915">
    <property type="entry name" value="60S_ribosomal_eL6"/>
</dbReference>
<gene>
    <name evidence="1" type="ORF">U0070_002378</name>
</gene>
<dbReference type="GO" id="GO:0000027">
    <property type="term" value="P:ribosomal large subunit assembly"/>
    <property type="evidence" value="ECO:0007669"/>
    <property type="project" value="TreeGrafter"/>
</dbReference>
<organism evidence="1 2">
    <name type="scientific">Myodes glareolus</name>
    <name type="common">Bank vole</name>
    <name type="synonym">Clethrionomys glareolus</name>
    <dbReference type="NCBI Taxonomy" id="447135"/>
    <lineage>
        <taxon>Eukaryota</taxon>
        <taxon>Metazoa</taxon>
        <taxon>Chordata</taxon>
        <taxon>Craniata</taxon>
        <taxon>Vertebrata</taxon>
        <taxon>Euteleostomi</taxon>
        <taxon>Mammalia</taxon>
        <taxon>Eutheria</taxon>
        <taxon>Euarchontoglires</taxon>
        <taxon>Glires</taxon>
        <taxon>Rodentia</taxon>
        <taxon>Myomorpha</taxon>
        <taxon>Muroidea</taxon>
        <taxon>Cricetidae</taxon>
        <taxon>Arvicolinae</taxon>
        <taxon>Myodes</taxon>
    </lineage>
</organism>
<dbReference type="EMBL" id="JBBHLL010000083">
    <property type="protein sequence ID" value="KAK7819066.1"/>
    <property type="molecule type" value="Genomic_DNA"/>
</dbReference>
<proteinExistence type="predicted"/>
<evidence type="ECO:0000313" key="1">
    <source>
        <dbReference type="EMBL" id="KAK7819066.1"/>
    </source>
</evidence>
<sequence>MDVETSESFAHQNLACHFRHPVIRTHQKFAIITSTKVDIDKVNIPKHLTDAYFKKQQLCKPRHQEGKIFDTGKEKYEITEQHRADQKIVALQISPKIKAVPQLQDYLQSQFSLTNGMHPHKLVF</sequence>
<evidence type="ECO:0000313" key="2">
    <source>
        <dbReference type="Proteomes" id="UP001488838"/>
    </source>
</evidence>
<dbReference type="GO" id="GO:0022625">
    <property type="term" value="C:cytosolic large ribosomal subunit"/>
    <property type="evidence" value="ECO:0007669"/>
    <property type="project" value="TreeGrafter"/>
</dbReference>